<name>A0A1P8WS41_9PLAN</name>
<dbReference type="RefSeq" id="WP_077027846.1">
    <property type="nucleotide sequence ID" value="NZ_CP017641.1"/>
</dbReference>
<dbReference type="AlphaFoldDB" id="A0A1P8WS41"/>
<feature type="domain" description="BFD-like [2Fe-2S]-binding" evidence="1">
    <location>
        <begin position="8"/>
        <end position="52"/>
    </location>
</feature>
<dbReference type="Gene3D" id="1.10.10.1100">
    <property type="entry name" value="BFD-like [2Fe-2S]-binding domain"/>
    <property type="match status" value="1"/>
</dbReference>
<protein>
    <submittedName>
        <fullName evidence="2">Nitrite reductase subunit</fullName>
    </submittedName>
</protein>
<dbReference type="EMBL" id="CP017641">
    <property type="protein sequence ID" value="APZ96875.1"/>
    <property type="molecule type" value="Genomic_DNA"/>
</dbReference>
<evidence type="ECO:0000313" key="3">
    <source>
        <dbReference type="Proteomes" id="UP000187735"/>
    </source>
</evidence>
<reference evidence="2 3" key="1">
    <citation type="journal article" date="2016" name="Front. Microbiol.">
        <title>Fuerstia marisgermanicae gen. nov., sp. nov., an Unusual Member of the Phylum Planctomycetes from the German Wadden Sea.</title>
        <authorList>
            <person name="Kohn T."/>
            <person name="Heuer A."/>
            <person name="Jogler M."/>
            <person name="Vollmers J."/>
            <person name="Boedeker C."/>
            <person name="Bunk B."/>
            <person name="Rast P."/>
            <person name="Borchert D."/>
            <person name="Glockner I."/>
            <person name="Freese H.M."/>
            <person name="Klenk H.P."/>
            <person name="Overmann J."/>
            <person name="Kaster A.K."/>
            <person name="Rohde M."/>
            <person name="Wiegand S."/>
            <person name="Jogler C."/>
        </authorList>
    </citation>
    <scope>NUCLEOTIDE SEQUENCE [LARGE SCALE GENOMIC DNA]</scope>
    <source>
        <strain evidence="2 3">NH11</strain>
    </source>
</reference>
<dbReference type="STRING" id="1891926.Fuma_06549"/>
<dbReference type="InterPro" id="IPR007419">
    <property type="entry name" value="BFD-like_2Fe2S-bd_dom"/>
</dbReference>
<dbReference type="KEGG" id="fmr:Fuma_06549"/>
<keyword evidence="3" id="KW-1185">Reference proteome</keyword>
<dbReference type="Pfam" id="PF04324">
    <property type="entry name" value="Fer2_BFD"/>
    <property type="match status" value="1"/>
</dbReference>
<evidence type="ECO:0000259" key="1">
    <source>
        <dbReference type="Pfam" id="PF04324"/>
    </source>
</evidence>
<dbReference type="OrthoDB" id="278622at2"/>
<dbReference type="InterPro" id="IPR041854">
    <property type="entry name" value="BFD-like_2Fe2S-bd_dom_sf"/>
</dbReference>
<accession>A0A1P8WS41</accession>
<sequence length="88" mass="9871">MKIDDKLCYCFHVSKRKVLNHIRIHQPRVASQLSECGGAGTGCGWCVPFLKKCFDAERGGYVADTEMTAEQYEAERAAYIAAGKKRRT</sequence>
<dbReference type="Proteomes" id="UP000187735">
    <property type="component" value="Chromosome"/>
</dbReference>
<proteinExistence type="predicted"/>
<organism evidence="2 3">
    <name type="scientific">Fuerstiella marisgermanici</name>
    <dbReference type="NCBI Taxonomy" id="1891926"/>
    <lineage>
        <taxon>Bacteria</taxon>
        <taxon>Pseudomonadati</taxon>
        <taxon>Planctomycetota</taxon>
        <taxon>Planctomycetia</taxon>
        <taxon>Planctomycetales</taxon>
        <taxon>Planctomycetaceae</taxon>
        <taxon>Fuerstiella</taxon>
    </lineage>
</organism>
<evidence type="ECO:0000313" key="2">
    <source>
        <dbReference type="EMBL" id="APZ96875.1"/>
    </source>
</evidence>
<gene>
    <name evidence="2" type="ORF">Fuma_06549</name>
</gene>